<feature type="transmembrane region" description="Helical" evidence="6">
    <location>
        <begin position="343"/>
        <end position="363"/>
    </location>
</feature>
<feature type="transmembrane region" description="Helical" evidence="6">
    <location>
        <begin position="739"/>
        <end position="764"/>
    </location>
</feature>
<feature type="transmembrane region" description="Helical" evidence="6">
    <location>
        <begin position="384"/>
        <end position="401"/>
    </location>
</feature>
<dbReference type="PANTHER" id="PTHR30287:SF1">
    <property type="entry name" value="INNER MEMBRANE PROTEIN"/>
    <property type="match status" value="1"/>
</dbReference>
<gene>
    <name evidence="8" type="ORF">V6256_05575</name>
</gene>
<reference evidence="8 9" key="1">
    <citation type="submission" date="2024-02" db="EMBL/GenBank/DDBJ databases">
        <title>Bacteria isolated from the canopy kelp, Nereocystis luetkeana.</title>
        <authorList>
            <person name="Pfister C.A."/>
            <person name="Younker I.T."/>
            <person name="Light S.H."/>
        </authorList>
    </citation>
    <scope>NUCLEOTIDE SEQUENCE [LARGE SCALE GENOMIC DNA]</scope>
    <source>
        <strain evidence="8 9">TI.1.05</strain>
    </source>
</reference>
<evidence type="ECO:0000256" key="4">
    <source>
        <dbReference type="ARBA" id="ARBA00022989"/>
    </source>
</evidence>
<feature type="domain" description="ABC3 transporter permease C-terminal" evidence="7">
    <location>
        <begin position="691"/>
        <end position="801"/>
    </location>
</feature>
<accession>A0ABU9GP55</accession>
<name>A0ABU9GP55_9GAMM</name>
<sequence length="804" mass="89070">MKANKMIMNWSWREIWSGQLWPVMVALTLIIACVVALSTLALRVEKIMTAQGKNLLAADLVLRSSNPISPSLIAKAKQAGLTVSLQSRFQTMAFSDLNMQLVTVKSVQSNYPLRGDFNLQDEAQQIKHQVQPGEVWVSPRLLSLLEAKVGETVAIGDAELNISGLIIDEPEIAYNPFNTIPNLFIHDADLDKTGAVQIGSRVRYRLFINGDLASLASFQADYDLQAGERWLDQNRESRAVRLMDKAKQYLSLTILLVILMAAVTLVLTCLHYARSRSETVSMLKSMGASRGWVRVWLSTQVMIMFVVALVLGSVIGLCLEYLLRIPLAGILPETLPDVGFQPFFFALGVALCIGLPALLIPLTRLLDAPAINVIQKQQVTYSKTSWWLILLPFTALIVFYGANKLVWMVLVGLLVLFVVLAGLSYGLLKAVAKFKWGAALSLALSRINRSPKNSMMQLAALSGSLMLVALIWLIKSDLLGDWQQTLSPDAPNVFSINISPEQQQGYLQKLNTLALPHSDAFAIMRGRVTAINDQKTTDLDVYETAETRVLKREVNFTWLKELPVYNEVVAGEWSGEKTVSVEQEIANELGLKLGDKLTFEVNSQVFSATINSFRAVEWQSLKPNFVFIFSEDAVADLPSTWMVSFRATQDQTPLVNQLARAYPTVTLLDLRTMADKVQALLRQISWSLTGLAALGVVAGVLLIFTLLRLSLSERKREITLYRTLGASKKRISHTLWAEYGLLGLSAGFVAAIAAEIILASLMTWGFDLPVQLHPSMWLVLPVLAVFIVFVSLGSVIKQLLKPLR</sequence>
<keyword evidence="4 6" id="KW-1133">Transmembrane helix</keyword>
<feature type="transmembrane region" description="Helical" evidence="6">
    <location>
        <begin position="249"/>
        <end position="273"/>
    </location>
</feature>
<evidence type="ECO:0000256" key="3">
    <source>
        <dbReference type="ARBA" id="ARBA00022692"/>
    </source>
</evidence>
<evidence type="ECO:0000256" key="2">
    <source>
        <dbReference type="ARBA" id="ARBA00022475"/>
    </source>
</evidence>
<evidence type="ECO:0000313" key="8">
    <source>
        <dbReference type="EMBL" id="MEL0629071.1"/>
    </source>
</evidence>
<dbReference type="Pfam" id="PF02687">
    <property type="entry name" value="FtsX"/>
    <property type="match status" value="2"/>
</dbReference>
<proteinExistence type="predicted"/>
<dbReference type="InterPro" id="IPR003838">
    <property type="entry name" value="ABC3_permease_C"/>
</dbReference>
<feature type="transmembrane region" description="Helical" evidence="6">
    <location>
        <begin position="407"/>
        <end position="428"/>
    </location>
</feature>
<dbReference type="PANTHER" id="PTHR30287">
    <property type="entry name" value="MEMBRANE COMPONENT OF PREDICTED ABC SUPERFAMILY METABOLITE UPTAKE TRANSPORTER"/>
    <property type="match status" value="1"/>
</dbReference>
<feature type="transmembrane region" description="Helical" evidence="6">
    <location>
        <begin position="455"/>
        <end position="474"/>
    </location>
</feature>
<dbReference type="PROSITE" id="PS51257">
    <property type="entry name" value="PROKAR_LIPOPROTEIN"/>
    <property type="match status" value="1"/>
</dbReference>
<dbReference type="InterPro" id="IPR038766">
    <property type="entry name" value="Membrane_comp_ABC_pdt"/>
</dbReference>
<evidence type="ECO:0000256" key="6">
    <source>
        <dbReference type="SAM" id="Phobius"/>
    </source>
</evidence>
<protein>
    <submittedName>
        <fullName evidence="8">FtsX-like permease family protein</fullName>
    </submittedName>
</protein>
<dbReference type="RefSeq" id="WP_341597085.1">
    <property type="nucleotide sequence ID" value="NZ_JBAKAZ010000014.1"/>
</dbReference>
<evidence type="ECO:0000313" key="9">
    <source>
        <dbReference type="Proteomes" id="UP001369082"/>
    </source>
</evidence>
<evidence type="ECO:0000256" key="1">
    <source>
        <dbReference type="ARBA" id="ARBA00004651"/>
    </source>
</evidence>
<feature type="transmembrane region" description="Helical" evidence="6">
    <location>
        <begin position="294"/>
        <end position="323"/>
    </location>
</feature>
<feature type="domain" description="ABC3 transporter permease C-terminal" evidence="7">
    <location>
        <begin position="253"/>
        <end position="365"/>
    </location>
</feature>
<comment type="subcellular location">
    <subcellularLocation>
        <location evidence="1">Cell membrane</location>
        <topology evidence="1">Multi-pass membrane protein</topology>
    </subcellularLocation>
</comment>
<keyword evidence="5 6" id="KW-0472">Membrane</keyword>
<evidence type="ECO:0000256" key="5">
    <source>
        <dbReference type="ARBA" id="ARBA00023136"/>
    </source>
</evidence>
<evidence type="ECO:0000259" key="7">
    <source>
        <dbReference type="Pfam" id="PF02687"/>
    </source>
</evidence>
<comment type="caution">
    <text evidence="8">The sequence shown here is derived from an EMBL/GenBank/DDBJ whole genome shotgun (WGS) entry which is preliminary data.</text>
</comment>
<keyword evidence="3 6" id="KW-0812">Transmembrane</keyword>
<keyword evidence="2" id="KW-1003">Cell membrane</keyword>
<feature type="transmembrane region" description="Helical" evidence="6">
    <location>
        <begin position="776"/>
        <end position="796"/>
    </location>
</feature>
<dbReference type="EMBL" id="JBAKAZ010000014">
    <property type="protein sequence ID" value="MEL0629071.1"/>
    <property type="molecule type" value="Genomic_DNA"/>
</dbReference>
<feature type="transmembrane region" description="Helical" evidence="6">
    <location>
        <begin position="686"/>
        <end position="707"/>
    </location>
</feature>
<keyword evidence="9" id="KW-1185">Reference proteome</keyword>
<dbReference type="Proteomes" id="UP001369082">
    <property type="component" value="Unassembled WGS sequence"/>
</dbReference>
<organism evidence="8 9">
    <name type="scientific">Psychromonas aquatilis</name>
    <dbReference type="NCBI Taxonomy" id="2005072"/>
    <lineage>
        <taxon>Bacteria</taxon>
        <taxon>Pseudomonadati</taxon>
        <taxon>Pseudomonadota</taxon>
        <taxon>Gammaproteobacteria</taxon>
        <taxon>Alteromonadales</taxon>
        <taxon>Psychromonadaceae</taxon>
        <taxon>Psychromonas</taxon>
    </lineage>
</organism>